<feature type="domain" description="Phosphatidylinositol-specific phospholipase C X" evidence="2">
    <location>
        <begin position="64"/>
        <end position="208"/>
    </location>
</feature>
<dbReference type="EMBL" id="MN739451">
    <property type="protein sequence ID" value="QHT05189.1"/>
    <property type="molecule type" value="Genomic_DNA"/>
</dbReference>
<keyword evidence="1" id="KW-0472">Membrane</keyword>
<protein>
    <recommendedName>
        <fullName evidence="2">Phosphatidylinositol-specific phospholipase C X domain-containing protein</fullName>
    </recommendedName>
</protein>
<dbReference type="GO" id="GO:0008081">
    <property type="term" value="F:phosphoric diester hydrolase activity"/>
    <property type="evidence" value="ECO:0007669"/>
    <property type="project" value="InterPro"/>
</dbReference>
<evidence type="ECO:0000259" key="2">
    <source>
        <dbReference type="Pfam" id="PF00388"/>
    </source>
</evidence>
<accession>A0A6C0CNB3</accession>
<evidence type="ECO:0000256" key="1">
    <source>
        <dbReference type="SAM" id="Phobius"/>
    </source>
</evidence>
<keyword evidence="1" id="KW-1133">Transmembrane helix</keyword>
<reference evidence="3" key="1">
    <citation type="journal article" date="2020" name="Nature">
        <title>Giant virus diversity and host interactions through global metagenomics.</title>
        <authorList>
            <person name="Schulz F."/>
            <person name="Roux S."/>
            <person name="Paez-Espino D."/>
            <person name="Jungbluth S."/>
            <person name="Walsh D.A."/>
            <person name="Denef V.J."/>
            <person name="McMahon K.D."/>
            <person name="Konstantinidis K.T."/>
            <person name="Eloe-Fadrosh E.A."/>
            <person name="Kyrpides N.C."/>
            <person name="Woyke T."/>
        </authorList>
    </citation>
    <scope>NUCLEOTIDE SEQUENCE</scope>
    <source>
        <strain evidence="3">GVMAG-M-3300021375-17</strain>
    </source>
</reference>
<keyword evidence="1" id="KW-0812">Transmembrane</keyword>
<proteinExistence type="predicted"/>
<sequence length="342" mass="39267">MLELPSFKKIIILFAIVICFYIIYRLIQRRQELLSIDPLNSKLDIVKESFQDIMPTIQNTSVTDLPLKEYVIFSSWNSCVDSGNNVSLNQLEKVMKYGCRFLDFEIYNIDGNPEVGYSSTGYVATMKMPEIESNTISFMDVCKKIASTNTPNSNDPLFLHFRIKSKDYTIMEKMSEAIIGSGIANKLYEYDVNKNTVLSKLLNKFVVIVDKTYVPALEKNACPKGCKADIRELIGMFSGTMNFPSIKLSHQLVQDKRPLQKEEYNTTNTDKFTMVTQDLGTHHQPFNTDQWKSLIIEHKVQVIPYKFYNKDEALTGYMNFFSDYGHRAFIPMAIAHDALIHS</sequence>
<feature type="transmembrane region" description="Helical" evidence="1">
    <location>
        <begin position="6"/>
        <end position="24"/>
    </location>
</feature>
<dbReference type="AlphaFoldDB" id="A0A6C0CNB3"/>
<dbReference type="GO" id="GO:0006629">
    <property type="term" value="P:lipid metabolic process"/>
    <property type="evidence" value="ECO:0007669"/>
    <property type="project" value="InterPro"/>
</dbReference>
<dbReference type="Gene3D" id="3.20.20.190">
    <property type="entry name" value="Phosphatidylinositol (PI) phosphodiesterase"/>
    <property type="match status" value="1"/>
</dbReference>
<dbReference type="InterPro" id="IPR017946">
    <property type="entry name" value="PLC-like_Pdiesterase_TIM-brl"/>
</dbReference>
<dbReference type="Pfam" id="PF00388">
    <property type="entry name" value="PI-PLC-X"/>
    <property type="match status" value="1"/>
</dbReference>
<dbReference type="InterPro" id="IPR000909">
    <property type="entry name" value="PLipase_C_PInositol-sp_X_dom"/>
</dbReference>
<evidence type="ECO:0000313" key="3">
    <source>
        <dbReference type="EMBL" id="QHT05189.1"/>
    </source>
</evidence>
<organism evidence="3">
    <name type="scientific">viral metagenome</name>
    <dbReference type="NCBI Taxonomy" id="1070528"/>
    <lineage>
        <taxon>unclassified sequences</taxon>
        <taxon>metagenomes</taxon>
        <taxon>organismal metagenomes</taxon>
    </lineage>
</organism>
<dbReference type="SUPFAM" id="SSF51695">
    <property type="entry name" value="PLC-like phosphodiesterases"/>
    <property type="match status" value="1"/>
</dbReference>
<name>A0A6C0CNB3_9ZZZZ</name>